<dbReference type="Pfam" id="PF07676">
    <property type="entry name" value="PD40"/>
    <property type="match status" value="2"/>
</dbReference>
<keyword evidence="6" id="KW-0969">Cilium</keyword>
<dbReference type="Gene3D" id="1.25.40.10">
    <property type="entry name" value="Tetratricopeptide repeat domain"/>
    <property type="match status" value="1"/>
</dbReference>
<dbReference type="AlphaFoldDB" id="A0A2M9R867"/>
<evidence type="ECO:0000256" key="2">
    <source>
        <dbReference type="ARBA" id="ARBA00023136"/>
    </source>
</evidence>
<evidence type="ECO:0000259" key="5">
    <source>
        <dbReference type="PROSITE" id="PS51123"/>
    </source>
</evidence>
<evidence type="ECO:0000256" key="1">
    <source>
        <dbReference type="ARBA" id="ARBA00004442"/>
    </source>
</evidence>
<accession>A0A2M9R867</accession>
<proteinExistence type="predicted"/>
<comment type="caution">
    <text evidence="6">The sequence shown here is derived from an EMBL/GenBank/DDBJ whole genome shotgun (WGS) entry which is preliminary data.</text>
</comment>
<dbReference type="InterPro" id="IPR011659">
    <property type="entry name" value="WD40"/>
</dbReference>
<reference evidence="6 7" key="1">
    <citation type="submission" date="2017-06" db="EMBL/GenBank/DDBJ databases">
        <title>Description of Avrilella dinanensis gen. nov. sp. nov.</title>
        <authorList>
            <person name="Leyer C."/>
            <person name="Sassi M."/>
            <person name="Minet J."/>
            <person name="Kayal S."/>
            <person name="Cattoir V."/>
        </authorList>
    </citation>
    <scope>NUCLEOTIDE SEQUENCE [LARGE SCALE GENOMIC DNA]</scope>
    <source>
        <strain evidence="6 7">UR159</strain>
    </source>
</reference>
<dbReference type="PANTHER" id="PTHR30329:SF21">
    <property type="entry name" value="LIPOPROTEIN YIAD-RELATED"/>
    <property type="match status" value="1"/>
</dbReference>
<dbReference type="Gene3D" id="3.30.1330.60">
    <property type="entry name" value="OmpA-like domain"/>
    <property type="match status" value="1"/>
</dbReference>
<keyword evidence="6" id="KW-0966">Cell projection</keyword>
<dbReference type="Proteomes" id="UP000231960">
    <property type="component" value="Unassembled WGS sequence"/>
</dbReference>
<dbReference type="Pfam" id="PF00691">
    <property type="entry name" value="OmpA"/>
    <property type="match status" value="1"/>
</dbReference>
<comment type="subcellular location">
    <subcellularLocation>
        <location evidence="1">Cell outer membrane</location>
    </subcellularLocation>
</comment>
<dbReference type="InterPro" id="IPR006664">
    <property type="entry name" value="OMP_bac"/>
</dbReference>
<evidence type="ECO:0000256" key="3">
    <source>
        <dbReference type="ARBA" id="ARBA00023237"/>
    </source>
</evidence>
<dbReference type="PROSITE" id="PS51123">
    <property type="entry name" value="OMPA_2"/>
    <property type="match status" value="1"/>
</dbReference>
<feature type="domain" description="OmpA-like" evidence="5">
    <location>
        <begin position="520"/>
        <end position="641"/>
    </location>
</feature>
<dbReference type="Gene3D" id="2.60.40.1120">
    <property type="entry name" value="Carboxypeptidase-like, regulatory domain"/>
    <property type="match status" value="1"/>
</dbReference>
<dbReference type="OrthoDB" id="9809364at2"/>
<dbReference type="EMBL" id="NIPO01000001">
    <property type="protein sequence ID" value="PJR05057.1"/>
    <property type="molecule type" value="Genomic_DNA"/>
</dbReference>
<name>A0A2M9R867_9FLAO</name>
<keyword evidence="2 4" id="KW-0472">Membrane</keyword>
<dbReference type="InterPro" id="IPR006665">
    <property type="entry name" value="OmpA-like"/>
</dbReference>
<sequence length="641" mass="72352">MFFCMTGMSSIAQSGLQSAEDSYEQYAYIDAIRIYERIAEKGKGNADIYRKLANSYYFNGKYDQANKWYTRLFEDHSSEPIDAEYYYRYAETLKNVGESSKSDEYFNRYASTVSGRRTMLIKEQKDYMEEIRANSGRYHNVNLIEVNSESSDYGSTIYNNQLLFATARDTGNFAKRIHTWTGDYHTSIFAADINEDGTLSNARKFSSKINSKVNESTPVLTKDGNTMYFTRNNYDGSRGYDRNRSTLLKIYRATKNDKGKWTNVEELAINSDEFSTAHPMLNAEETELYFASDRPGGFGGSDLWKVAITADGFGTPQNLGANINTEGRETFPFMSADNTLYFSSDGRPGLGGLDVFATKIKADGTWTDIQNVGEPVNSNWDDFAYMIDTDTQQGFFSSNRPEGQGNDDIYRFTETRALLLECLQNLEVKVVDAETGAVIEGSLISLFDGHRNLTNEATQSGVNYMTILTDEECGIFYRVQASAENYQTSEAGVTLQEEIGGVTQLEIALEPAKVKVELGDDLFEKFDLNPIYFDLDKSNIRPDAAEELTKILAVLEEYPAMKIDIRSHTDSRASHAYNDRLSERRAKSTRQWLIDQGIDASRLTAKGYGERELINECADGVNCSEEAHQANRRSEFIVVEL</sequence>
<dbReference type="InterPro" id="IPR050330">
    <property type="entry name" value="Bact_OuterMem_StrucFunc"/>
</dbReference>
<organism evidence="6 7">
    <name type="scientific">Avrilella dinanensis</name>
    <dbReference type="NCBI Taxonomy" id="2008672"/>
    <lineage>
        <taxon>Bacteria</taxon>
        <taxon>Pseudomonadati</taxon>
        <taxon>Bacteroidota</taxon>
        <taxon>Flavobacteriia</taxon>
        <taxon>Flavobacteriales</taxon>
        <taxon>Flavobacteriaceae</taxon>
        <taxon>Avrilella</taxon>
    </lineage>
</organism>
<protein>
    <submittedName>
        <fullName evidence="6">Flagellar motor protein MotB</fullName>
    </submittedName>
</protein>
<dbReference type="SUPFAM" id="SSF103088">
    <property type="entry name" value="OmpA-like"/>
    <property type="match status" value="1"/>
</dbReference>
<dbReference type="InterPro" id="IPR011990">
    <property type="entry name" value="TPR-like_helical_dom_sf"/>
</dbReference>
<dbReference type="PANTHER" id="PTHR30329">
    <property type="entry name" value="STATOR ELEMENT OF FLAGELLAR MOTOR COMPLEX"/>
    <property type="match status" value="1"/>
</dbReference>
<dbReference type="InterPro" id="IPR036737">
    <property type="entry name" value="OmpA-like_sf"/>
</dbReference>
<dbReference type="PRINTS" id="PR01021">
    <property type="entry name" value="OMPADOMAIN"/>
</dbReference>
<dbReference type="GO" id="GO:0009279">
    <property type="term" value="C:cell outer membrane"/>
    <property type="evidence" value="ECO:0007669"/>
    <property type="project" value="UniProtKB-SubCell"/>
</dbReference>
<keyword evidence="6" id="KW-0282">Flagellum</keyword>
<evidence type="ECO:0000313" key="6">
    <source>
        <dbReference type="EMBL" id="PJR05057.1"/>
    </source>
</evidence>
<dbReference type="SUPFAM" id="SSF48452">
    <property type="entry name" value="TPR-like"/>
    <property type="match status" value="1"/>
</dbReference>
<gene>
    <name evidence="6" type="ORF">CDL10_03055</name>
</gene>
<dbReference type="CDD" id="cd07185">
    <property type="entry name" value="OmpA_C-like"/>
    <property type="match status" value="1"/>
</dbReference>
<evidence type="ECO:0000313" key="7">
    <source>
        <dbReference type="Proteomes" id="UP000231960"/>
    </source>
</evidence>
<keyword evidence="7" id="KW-1185">Reference proteome</keyword>
<evidence type="ECO:0000256" key="4">
    <source>
        <dbReference type="PROSITE-ProRule" id="PRU00473"/>
    </source>
</evidence>
<keyword evidence="3" id="KW-0998">Cell outer membrane</keyword>
<dbReference type="SUPFAM" id="SSF82171">
    <property type="entry name" value="DPP6 N-terminal domain-like"/>
    <property type="match status" value="1"/>
</dbReference>